<evidence type="ECO:0000313" key="2">
    <source>
        <dbReference type="EMBL" id="RMO48672.1"/>
    </source>
</evidence>
<comment type="caution">
    <text evidence="2">The sequence shown here is derived from an EMBL/GenBank/DDBJ whole genome shotgun (WGS) entry which is preliminary data.</text>
</comment>
<reference evidence="2 3" key="1">
    <citation type="submission" date="2018-08" db="EMBL/GenBank/DDBJ databases">
        <title>Recombination of ecologically and evolutionarily significant loci maintains genetic cohesion in the Pseudomonas syringae species complex.</title>
        <authorList>
            <person name="Dillon M."/>
            <person name="Thakur S."/>
            <person name="Almeida R.N.D."/>
            <person name="Weir B.S."/>
            <person name="Guttman D.S."/>
        </authorList>
    </citation>
    <scope>NUCLEOTIDE SEQUENCE [LARGE SCALE GENOMIC DNA]</scope>
    <source>
        <strain evidence="2 3">ICMP 867</strain>
    </source>
</reference>
<dbReference type="PANTHER" id="PTHR10948:SF23">
    <property type="entry name" value="TRANSPOSASE INSI FOR INSERTION SEQUENCE ELEMENT IS30A-RELATED"/>
    <property type="match status" value="1"/>
</dbReference>
<gene>
    <name evidence="2" type="ORF">ALQ41_102537</name>
</gene>
<dbReference type="Proteomes" id="UP000280599">
    <property type="component" value="Unassembled WGS sequence"/>
</dbReference>
<feature type="domain" description="Transposase IS30-like HTH" evidence="1">
    <location>
        <begin position="2"/>
        <end position="32"/>
    </location>
</feature>
<name>A0A0P9SEY8_PSESG</name>
<dbReference type="AlphaFoldDB" id="A0A0P9SEY8"/>
<organism evidence="2 3">
    <name type="scientific">Pseudomonas savastanoi pv. glycinea</name>
    <name type="common">Pseudomonas syringae pv. glycinea</name>
    <dbReference type="NCBI Taxonomy" id="318"/>
    <lineage>
        <taxon>Bacteria</taxon>
        <taxon>Pseudomonadati</taxon>
        <taxon>Pseudomonadota</taxon>
        <taxon>Gammaproteobacteria</taxon>
        <taxon>Pseudomonadales</taxon>
        <taxon>Pseudomonadaceae</taxon>
        <taxon>Pseudomonas</taxon>
    </lineage>
</organism>
<protein>
    <submittedName>
        <fullName evidence="2">Mobile element protein</fullName>
    </submittedName>
</protein>
<dbReference type="GO" id="GO:0032196">
    <property type="term" value="P:transposition"/>
    <property type="evidence" value="ECO:0007669"/>
    <property type="project" value="TreeGrafter"/>
</dbReference>
<sequence length="149" mass="16630">MEERITIQIGQYRDLGLREIARLLGRSPPTISLRRNPLPTGGYAACEAQALTRERRKVCCPARKLVPGNELFELITHLLRECFSPEQIAGKLRVMKMNFAEAYVCRETIYNAIYALPAGELRKCVCGKAKVSAGRAVAVLIDAARLLAW</sequence>
<dbReference type="GO" id="GO:0004803">
    <property type="term" value="F:transposase activity"/>
    <property type="evidence" value="ECO:0007669"/>
    <property type="project" value="TreeGrafter"/>
</dbReference>
<dbReference type="PANTHER" id="PTHR10948">
    <property type="entry name" value="TRANSPOSASE"/>
    <property type="match status" value="1"/>
</dbReference>
<proteinExistence type="predicted"/>
<dbReference type="GO" id="GO:0005829">
    <property type="term" value="C:cytosol"/>
    <property type="evidence" value="ECO:0007669"/>
    <property type="project" value="TreeGrafter"/>
</dbReference>
<dbReference type="InterPro" id="IPR051917">
    <property type="entry name" value="Transposase-Integrase"/>
</dbReference>
<evidence type="ECO:0000259" key="1">
    <source>
        <dbReference type="Pfam" id="PF13936"/>
    </source>
</evidence>
<dbReference type="Pfam" id="PF13936">
    <property type="entry name" value="HTH_38"/>
    <property type="match status" value="1"/>
</dbReference>
<dbReference type="InterPro" id="IPR025246">
    <property type="entry name" value="IS30-like_HTH"/>
</dbReference>
<accession>A0A0P9SEY8</accession>
<evidence type="ECO:0000313" key="3">
    <source>
        <dbReference type="Proteomes" id="UP000280599"/>
    </source>
</evidence>
<dbReference type="EMBL" id="RBPT01000150">
    <property type="protein sequence ID" value="RMO48672.1"/>
    <property type="molecule type" value="Genomic_DNA"/>
</dbReference>